<dbReference type="GO" id="GO:0022857">
    <property type="term" value="F:transmembrane transporter activity"/>
    <property type="evidence" value="ECO:0007669"/>
    <property type="project" value="InterPro"/>
</dbReference>
<dbReference type="OrthoDB" id="1932925at2759"/>
<keyword evidence="3 6" id="KW-0812">Transmembrane</keyword>
<sequence length="471" mass="52705">MDYTAANPHLTRWTAAEEDALVRQIDWKIMPVLCVTYALQWYDKAMLSQAALFGLIEDLGLGDGGRYSLSAAIFYLGFMAGAYPSMFLAQRYPVERVAAIIVLLWGICLILTPTCTSYHGLFVQRFFLGALESGVSPMFMMIIGSWYRKNEQAFRIGMWYSLTGYTATFSPLINYGLGHIEGKLNAWTYMYFFAGGITILWSIAIYFFLVPDPVRVKSFSYRAKYILVARLRTNNSGVRNTKWKKDQVMELLTDLKFWLAFWMGCLAMVCNGALSTFMPLVIAGFGFSSLNALLLTMPAGAYCGTVVLLAAYLAMKFEHIRTWIIALAQALSTGAAVLLWQLPTSERGWLLFAMYLLPSAAAGYCVLMGLQIANTAGYTKRALASSGIFVGYCIGNFVGPFIFLEREHPKYGTGFAITWITAAISGLLAIAYRYECIRDNRARNASGCREAFDHAFEDPTDKANKQFRYII</sequence>
<dbReference type="PANTHER" id="PTHR43791">
    <property type="entry name" value="PERMEASE-RELATED"/>
    <property type="match status" value="1"/>
</dbReference>
<dbReference type="HOGENOM" id="CLU_001265_0_5_1"/>
<dbReference type="PANTHER" id="PTHR43791:SF35">
    <property type="entry name" value="MAJOR FACILITATOR SUPERFAMILY (MFS) PROFILE DOMAIN-CONTAINING PROTEIN"/>
    <property type="match status" value="1"/>
</dbReference>
<feature type="transmembrane region" description="Helical" evidence="6">
    <location>
        <begin position="322"/>
        <end position="342"/>
    </location>
</feature>
<evidence type="ECO:0000256" key="1">
    <source>
        <dbReference type="ARBA" id="ARBA00004141"/>
    </source>
</evidence>
<dbReference type="OMA" id="RMGAWYC"/>
<feature type="transmembrane region" description="Helical" evidence="6">
    <location>
        <begin position="257"/>
        <end position="287"/>
    </location>
</feature>
<dbReference type="Pfam" id="PF07690">
    <property type="entry name" value="MFS_1"/>
    <property type="match status" value="1"/>
</dbReference>
<gene>
    <name evidence="8" type="ORF">SEPMUDRAFT_164145</name>
</gene>
<evidence type="ECO:0000256" key="6">
    <source>
        <dbReference type="SAM" id="Phobius"/>
    </source>
</evidence>
<keyword evidence="2" id="KW-0813">Transport</keyword>
<evidence type="ECO:0000313" key="9">
    <source>
        <dbReference type="Proteomes" id="UP000016931"/>
    </source>
</evidence>
<feature type="transmembrane region" description="Helical" evidence="6">
    <location>
        <begin position="126"/>
        <end position="147"/>
    </location>
</feature>
<evidence type="ECO:0000256" key="3">
    <source>
        <dbReference type="ARBA" id="ARBA00022692"/>
    </source>
</evidence>
<proteinExistence type="predicted"/>
<dbReference type="Proteomes" id="UP000016931">
    <property type="component" value="Unassembled WGS sequence"/>
</dbReference>
<evidence type="ECO:0000256" key="5">
    <source>
        <dbReference type="ARBA" id="ARBA00023136"/>
    </source>
</evidence>
<dbReference type="GeneID" id="27905234"/>
<evidence type="ECO:0000313" key="8">
    <source>
        <dbReference type="EMBL" id="EMF11753.1"/>
    </source>
</evidence>
<feature type="transmembrane region" description="Helical" evidence="6">
    <location>
        <begin position="382"/>
        <end position="403"/>
    </location>
</feature>
<dbReference type="InterPro" id="IPR011701">
    <property type="entry name" value="MFS"/>
</dbReference>
<evidence type="ECO:0000256" key="4">
    <source>
        <dbReference type="ARBA" id="ARBA00022989"/>
    </source>
</evidence>
<dbReference type="eggNOG" id="KOG2533">
    <property type="taxonomic scope" value="Eukaryota"/>
</dbReference>
<feature type="transmembrane region" description="Helical" evidence="6">
    <location>
        <begin position="97"/>
        <end position="120"/>
    </location>
</feature>
<accession>N1QEY9</accession>
<comment type="subcellular location">
    <subcellularLocation>
        <location evidence="1">Membrane</location>
        <topology evidence="1">Multi-pass membrane protein</topology>
    </subcellularLocation>
</comment>
<keyword evidence="9" id="KW-1185">Reference proteome</keyword>
<feature type="transmembrane region" description="Helical" evidence="6">
    <location>
        <begin position="67"/>
        <end position="85"/>
    </location>
</feature>
<protein>
    <submittedName>
        <fullName evidence="8">Allantoate permease</fullName>
    </submittedName>
</protein>
<evidence type="ECO:0000259" key="7">
    <source>
        <dbReference type="PROSITE" id="PS50850"/>
    </source>
</evidence>
<name>N1QEY9_SPHMS</name>
<dbReference type="AlphaFoldDB" id="N1QEY9"/>
<dbReference type="InterPro" id="IPR020846">
    <property type="entry name" value="MFS_dom"/>
</dbReference>
<evidence type="ECO:0000256" key="2">
    <source>
        <dbReference type="ARBA" id="ARBA00022448"/>
    </source>
</evidence>
<dbReference type="GO" id="GO:0016020">
    <property type="term" value="C:membrane"/>
    <property type="evidence" value="ECO:0007669"/>
    <property type="project" value="UniProtKB-SubCell"/>
</dbReference>
<keyword evidence="4 6" id="KW-1133">Transmembrane helix</keyword>
<dbReference type="Gene3D" id="1.20.1250.20">
    <property type="entry name" value="MFS general substrate transporter like domains"/>
    <property type="match status" value="2"/>
</dbReference>
<dbReference type="EMBL" id="KB456265">
    <property type="protein sequence ID" value="EMF11753.1"/>
    <property type="molecule type" value="Genomic_DNA"/>
</dbReference>
<feature type="transmembrane region" description="Helical" evidence="6">
    <location>
        <begin position="293"/>
        <end position="315"/>
    </location>
</feature>
<reference evidence="8 9" key="1">
    <citation type="journal article" date="2012" name="PLoS Pathog.">
        <title>Diverse lifestyles and strategies of plant pathogenesis encoded in the genomes of eighteen Dothideomycetes fungi.</title>
        <authorList>
            <person name="Ohm R.A."/>
            <person name="Feau N."/>
            <person name="Henrissat B."/>
            <person name="Schoch C.L."/>
            <person name="Horwitz B.A."/>
            <person name="Barry K.W."/>
            <person name="Condon B.J."/>
            <person name="Copeland A.C."/>
            <person name="Dhillon B."/>
            <person name="Glaser F."/>
            <person name="Hesse C.N."/>
            <person name="Kosti I."/>
            <person name="LaButti K."/>
            <person name="Lindquist E.A."/>
            <person name="Lucas S."/>
            <person name="Salamov A.A."/>
            <person name="Bradshaw R.E."/>
            <person name="Ciuffetti L."/>
            <person name="Hamelin R.C."/>
            <person name="Kema G.H.J."/>
            <person name="Lawrence C."/>
            <person name="Scott J.A."/>
            <person name="Spatafora J.W."/>
            <person name="Turgeon B.G."/>
            <person name="de Wit P.J.G.M."/>
            <person name="Zhong S."/>
            <person name="Goodwin S.B."/>
            <person name="Grigoriev I.V."/>
        </authorList>
    </citation>
    <scope>NUCLEOTIDE SEQUENCE [LARGE SCALE GENOMIC DNA]</scope>
    <source>
        <strain evidence="8 9">SO2202</strain>
    </source>
</reference>
<feature type="transmembrane region" description="Helical" evidence="6">
    <location>
        <begin position="189"/>
        <end position="209"/>
    </location>
</feature>
<dbReference type="SUPFAM" id="SSF103473">
    <property type="entry name" value="MFS general substrate transporter"/>
    <property type="match status" value="1"/>
</dbReference>
<feature type="transmembrane region" description="Helical" evidence="6">
    <location>
        <begin position="348"/>
        <end position="370"/>
    </location>
</feature>
<dbReference type="InterPro" id="IPR036259">
    <property type="entry name" value="MFS_trans_sf"/>
</dbReference>
<keyword evidence="5 6" id="KW-0472">Membrane</keyword>
<feature type="domain" description="Major facilitator superfamily (MFS) profile" evidence="7">
    <location>
        <begin position="29"/>
        <end position="441"/>
    </location>
</feature>
<feature type="transmembrane region" description="Helical" evidence="6">
    <location>
        <begin position="415"/>
        <end position="434"/>
    </location>
</feature>
<feature type="transmembrane region" description="Helical" evidence="6">
    <location>
        <begin position="159"/>
        <end position="177"/>
    </location>
</feature>
<dbReference type="RefSeq" id="XP_016759874.1">
    <property type="nucleotide sequence ID" value="XM_016908097.1"/>
</dbReference>
<dbReference type="PROSITE" id="PS50850">
    <property type="entry name" value="MFS"/>
    <property type="match status" value="1"/>
</dbReference>
<organism evidence="8 9">
    <name type="scientific">Sphaerulina musiva (strain SO2202)</name>
    <name type="common">Poplar stem canker fungus</name>
    <name type="synonym">Septoria musiva</name>
    <dbReference type="NCBI Taxonomy" id="692275"/>
    <lineage>
        <taxon>Eukaryota</taxon>
        <taxon>Fungi</taxon>
        <taxon>Dikarya</taxon>
        <taxon>Ascomycota</taxon>
        <taxon>Pezizomycotina</taxon>
        <taxon>Dothideomycetes</taxon>
        <taxon>Dothideomycetidae</taxon>
        <taxon>Mycosphaerellales</taxon>
        <taxon>Mycosphaerellaceae</taxon>
        <taxon>Sphaerulina</taxon>
    </lineage>
</organism>